<dbReference type="Pfam" id="PF01029">
    <property type="entry name" value="NusB"/>
    <property type="match status" value="1"/>
</dbReference>
<dbReference type="GO" id="GO:0008649">
    <property type="term" value="F:rRNA methyltransferase activity"/>
    <property type="evidence" value="ECO:0007669"/>
    <property type="project" value="InterPro"/>
</dbReference>
<dbReference type="PROSITE" id="PS51686">
    <property type="entry name" value="SAM_MT_RSMB_NOP"/>
    <property type="match status" value="1"/>
</dbReference>
<dbReference type="InterPro" id="IPR029063">
    <property type="entry name" value="SAM-dependent_MTases_sf"/>
</dbReference>
<feature type="binding site" evidence="13">
    <location>
        <position position="295"/>
    </location>
    <ligand>
        <name>S-adenosyl-L-methionine</name>
        <dbReference type="ChEBI" id="CHEBI:59789"/>
    </ligand>
</feature>
<dbReference type="PRINTS" id="PR02008">
    <property type="entry name" value="RCMTFAMILY"/>
</dbReference>
<keyword evidence="7 13" id="KW-0808">Transferase</keyword>
<sequence length="459" mass="51476">MRQHPVHSATDICPARKLGLLALVEVEKKAAYVNLALRELLRQKRLKAQERAMATALALGVTKMRLYLDYLLEHVCDHPLDELPIFIRNILRMAAYELVFFHHPAPIVGNEYVKLAKRFGHAGTAALTNAVVRRLAGEWRRVPIPSLDDDPVAHISIVTSHPQWLVARWVAFWGAEETLALCRANNEPPPLCLRVNLKYTDRELVARMLELRCRRIEPSPWLPECLRVEITRDVTKLPGYAEGLFTVQDEGAMVVTHLVAPQPGELIVDACAAPGGKTTHLAEQARDEAEIVAIDVHPSRLKLVEANAIRLKLRSITTLLGDWTQLAEQFANKADKVLLDVPCSGTGTLRRKVDARWHKRPEHITELADLQRRLLDAAAQAVRPGGAVVYATCSLEPEEDEQVVKSFLERHPEFVVDDPRPYLPVAIPQSITADHFLRLFPHKHGTDGVFAARLRKVGT</sequence>
<dbReference type="AlphaFoldDB" id="A0A2H5XEY1"/>
<evidence type="ECO:0000256" key="10">
    <source>
        <dbReference type="ARBA" id="ARBA00030399"/>
    </source>
</evidence>
<evidence type="ECO:0000313" key="16">
    <source>
        <dbReference type="Proteomes" id="UP000236173"/>
    </source>
</evidence>
<dbReference type="Gene3D" id="1.10.940.10">
    <property type="entry name" value="NusB-like"/>
    <property type="match status" value="1"/>
</dbReference>
<dbReference type="Proteomes" id="UP000236173">
    <property type="component" value="Unassembled WGS sequence"/>
</dbReference>
<accession>A0A2H5XEY1</accession>
<dbReference type="InterPro" id="IPR004573">
    <property type="entry name" value="rRNA_ssu_MeTfrase_B"/>
</dbReference>
<dbReference type="InterPro" id="IPR049560">
    <property type="entry name" value="MeTrfase_RsmB-F_NOP2_cat"/>
</dbReference>
<comment type="catalytic activity">
    <reaction evidence="12">
        <text>cytidine(967) in 16S rRNA + S-adenosyl-L-methionine = 5-methylcytidine(967) in 16S rRNA + S-adenosyl-L-homocysteine + H(+)</text>
        <dbReference type="Rhea" id="RHEA:42748"/>
        <dbReference type="Rhea" id="RHEA-COMP:10219"/>
        <dbReference type="Rhea" id="RHEA-COMP:10220"/>
        <dbReference type="ChEBI" id="CHEBI:15378"/>
        <dbReference type="ChEBI" id="CHEBI:57856"/>
        <dbReference type="ChEBI" id="CHEBI:59789"/>
        <dbReference type="ChEBI" id="CHEBI:74483"/>
        <dbReference type="ChEBI" id="CHEBI:82748"/>
        <dbReference type="EC" id="2.1.1.176"/>
    </reaction>
</comment>
<dbReference type="Pfam" id="PF01189">
    <property type="entry name" value="Methyltr_RsmB-F"/>
    <property type="match status" value="1"/>
</dbReference>
<dbReference type="GO" id="GO:0005737">
    <property type="term" value="C:cytoplasm"/>
    <property type="evidence" value="ECO:0007669"/>
    <property type="project" value="UniProtKB-SubCell"/>
</dbReference>
<evidence type="ECO:0000256" key="2">
    <source>
        <dbReference type="ARBA" id="ARBA00004496"/>
    </source>
</evidence>
<feature type="binding site" evidence="13">
    <location>
        <position position="340"/>
    </location>
    <ligand>
        <name>S-adenosyl-L-methionine</name>
        <dbReference type="ChEBI" id="CHEBI:59789"/>
    </ligand>
</feature>
<feature type="binding site" evidence="13">
    <location>
        <position position="322"/>
    </location>
    <ligand>
        <name>S-adenosyl-L-methionine</name>
        <dbReference type="ChEBI" id="CHEBI:59789"/>
    </ligand>
</feature>
<dbReference type="Gene3D" id="3.40.50.150">
    <property type="entry name" value="Vaccinia Virus protein VP39"/>
    <property type="match status" value="1"/>
</dbReference>
<proteinExistence type="inferred from homology"/>
<feature type="binding site" evidence="13">
    <location>
        <begin position="271"/>
        <end position="277"/>
    </location>
    <ligand>
        <name>S-adenosyl-L-methionine</name>
        <dbReference type="ChEBI" id="CHEBI:59789"/>
    </ligand>
</feature>
<comment type="subcellular location">
    <subcellularLocation>
        <location evidence="2">Cytoplasm</location>
    </subcellularLocation>
</comment>
<dbReference type="EC" id="2.1.1.176" evidence="3"/>
<keyword evidence="4" id="KW-0963">Cytoplasm</keyword>
<gene>
    <name evidence="15" type="primary">rsmB</name>
    <name evidence="15" type="ORF">HRbin17_02263</name>
</gene>
<feature type="domain" description="SAM-dependent MTase RsmB/NOP-type" evidence="14">
    <location>
        <begin position="181"/>
        <end position="457"/>
    </location>
</feature>
<dbReference type="InterPro" id="IPR001678">
    <property type="entry name" value="MeTrfase_RsmB-F_NOP2_dom"/>
</dbReference>
<dbReference type="InterPro" id="IPR054728">
    <property type="entry name" value="RsmB-like_ferredoxin"/>
</dbReference>
<dbReference type="SUPFAM" id="SSF48013">
    <property type="entry name" value="NusB-like"/>
    <property type="match status" value="1"/>
</dbReference>
<keyword evidence="8 13" id="KW-0949">S-adenosyl-L-methionine</keyword>
<dbReference type="PANTHER" id="PTHR22807">
    <property type="entry name" value="NOP2 YEAST -RELATED NOL1/NOP2/FMU SUN DOMAIN-CONTAINING"/>
    <property type="match status" value="1"/>
</dbReference>
<dbReference type="FunFam" id="3.40.50.150:FF:000257">
    <property type="entry name" value="16S rRNA methyltransferase"/>
    <property type="match status" value="1"/>
</dbReference>
<dbReference type="EMBL" id="BEHT01000036">
    <property type="protein sequence ID" value="GBC99732.1"/>
    <property type="molecule type" value="Genomic_DNA"/>
</dbReference>
<evidence type="ECO:0000256" key="3">
    <source>
        <dbReference type="ARBA" id="ARBA00012140"/>
    </source>
</evidence>
<reference evidence="16" key="1">
    <citation type="submission" date="2017-09" db="EMBL/GenBank/DDBJ databases">
        <title>Metaegenomics of thermophilic ammonia-oxidizing enrichment culture.</title>
        <authorList>
            <person name="Kato S."/>
            <person name="Suzuki K."/>
        </authorList>
    </citation>
    <scope>NUCLEOTIDE SEQUENCE [LARGE SCALE GENOMIC DNA]</scope>
</reference>
<dbReference type="GO" id="GO:0003723">
    <property type="term" value="F:RNA binding"/>
    <property type="evidence" value="ECO:0007669"/>
    <property type="project" value="UniProtKB-UniRule"/>
</dbReference>
<dbReference type="NCBIfam" id="TIGR00563">
    <property type="entry name" value="rsmB"/>
    <property type="match status" value="1"/>
</dbReference>
<evidence type="ECO:0000313" key="15">
    <source>
        <dbReference type="EMBL" id="GBC99732.1"/>
    </source>
</evidence>
<keyword evidence="9 13" id="KW-0694">RNA-binding</keyword>
<keyword evidence="6 13" id="KW-0489">Methyltransferase</keyword>
<evidence type="ECO:0000256" key="9">
    <source>
        <dbReference type="ARBA" id="ARBA00022884"/>
    </source>
</evidence>
<evidence type="ECO:0000256" key="11">
    <source>
        <dbReference type="ARBA" id="ARBA00031088"/>
    </source>
</evidence>
<feature type="active site" description="Nucleophile" evidence="13">
    <location>
        <position position="393"/>
    </location>
</feature>
<dbReference type="Pfam" id="PF22458">
    <property type="entry name" value="RsmF-B_ferredox"/>
    <property type="match status" value="1"/>
</dbReference>
<name>A0A2H5XEY1_9BACT</name>
<evidence type="ECO:0000256" key="4">
    <source>
        <dbReference type="ARBA" id="ARBA00022490"/>
    </source>
</evidence>
<keyword evidence="5" id="KW-0698">rRNA processing</keyword>
<evidence type="ECO:0000256" key="6">
    <source>
        <dbReference type="ARBA" id="ARBA00022603"/>
    </source>
</evidence>
<comment type="similarity">
    <text evidence="13">Belongs to the class I-like SAM-binding methyltransferase superfamily. RsmB/NOP family.</text>
</comment>
<protein>
    <recommendedName>
        <fullName evidence="3">16S rRNA (cytosine(967)-C(5))-methyltransferase</fullName>
        <ecNumber evidence="3">2.1.1.176</ecNumber>
    </recommendedName>
    <alternativeName>
        <fullName evidence="10">16S rRNA m5C967 methyltransferase</fullName>
    </alternativeName>
    <alternativeName>
        <fullName evidence="11">rRNA (cytosine-C(5)-)-methyltransferase RsmB</fullName>
    </alternativeName>
</protein>
<evidence type="ECO:0000256" key="13">
    <source>
        <dbReference type="PROSITE-ProRule" id="PRU01023"/>
    </source>
</evidence>
<dbReference type="SUPFAM" id="SSF53335">
    <property type="entry name" value="S-adenosyl-L-methionine-dependent methyltransferases"/>
    <property type="match status" value="1"/>
</dbReference>
<organism evidence="15 16">
    <name type="scientific">Candidatus Fervidibacter japonicus</name>
    <dbReference type="NCBI Taxonomy" id="2035412"/>
    <lineage>
        <taxon>Bacteria</taxon>
        <taxon>Candidatus Fervidibacterota</taxon>
        <taxon>Candidatus Fervidibacter</taxon>
    </lineage>
</organism>
<dbReference type="InterPro" id="IPR006027">
    <property type="entry name" value="NusB_RsmB_TIM44"/>
</dbReference>
<comment type="caution">
    <text evidence="15">The sequence shown here is derived from an EMBL/GenBank/DDBJ whole genome shotgun (WGS) entry which is preliminary data.</text>
</comment>
<evidence type="ECO:0000256" key="1">
    <source>
        <dbReference type="ARBA" id="ARBA00002724"/>
    </source>
</evidence>
<dbReference type="InterPro" id="IPR035926">
    <property type="entry name" value="NusB-like_sf"/>
</dbReference>
<dbReference type="NCBIfam" id="NF011494">
    <property type="entry name" value="PRK14902.1"/>
    <property type="match status" value="1"/>
</dbReference>
<evidence type="ECO:0000256" key="5">
    <source>
        <dbReference type="ARBA" id="ARBA00022552"/>
    </source>
</evidence>
<dbReference type="CDD" id="cd02440">
    <property type="entry name" value="AdoMet_MTases"/>
    <property type="match status" value="1"/>
</dbReference>
<dbReference type="Gene3D" id="3.30.70.1170">
    <property type="entry name" value="Sun protein, domain 3"/>
    <property type="match status" value="1"/>
</dbReference>
<dbReference type="PANTHER" id="PTHR22807:SF61">
    <property type="entry name" value="NOL1_NOP2_SUN FAMILY PROTEIN _ ANTITERMINATION NUSB DOMAIN-CONTAINING PROTEIN"/>
    <property type="match status" value="1"/>
</dbReference>
<evidence type="ECO:0000256" key="7">
    <source>
        <dbReference type="ARBA" id="ARBA00022679"/>
    </source>
</evidence>
<evidence type="ECO:0000256" key="12">
    <source>
        <dbReference type="ARBA" id="ARBA00047283"/>
    </source>
</evidence>
<evidence type="ECO:0000259" key="14">
    <source>
        <dbReference type="PROSITE" id="PS51686"/>
    </source>
</evidence>
<evidence type="ECO:0000256" key="8">
    <source>
        <dbReference type="ARBA" id="ARBA00022691"/>
    </source>
</evidence>
<dbReference type="GO" id="GO:0006355">
    <property type="term" value="P:regulation of DNA-templated transcription"/>
    <property type="evidence" value="ECO:0007669"/>
    <property type="project" value="InterPro"/>
</dbReference>
<comment type="function">
    <text evidence="1">Specifically methylates the cytosine at position 967 (m5C967) of 16S rRNA.</text>
</comment>
<dbReference type="InterPro" id="IPR023267">
    <property type="entry name" value="RCMT"/>
</dbReference>